<feature type="compositionally biased region" description="Basic and acidic residues" evidence="1">
    <location>
        <begin position="7"/>
        <end position="24"/>
    </location>
</feature>
<feature type="region of interest" description="Disordered" evidence="1">
    <location>
        <begin position="1"/>
        <end position="30"/>
    </location>
</feature>
<dbReference type="Proteomes" id="UP001151760">
    <property type="component" value="Unassembled WGS sequence"/>
</dbReference>
<feature type="region of interest" description="Disordered" evidence="1">
    <location>
        <begin position="95"/>
        <end position="129"/>
    </location>
</feature>
<sequence length="129" mass="14011">MTMNNINDHDKEAQEAKHESEEQTQKTSYLQYTSSHSLSLSFGNQFLNSPNASLIGTIPSQIEAEVISLMDVTIQQEVPVVHQETLQPVSVTVIPESSHVPQPPPPPPPVTSIGKTTQVPDIEAVSSVV</sequence>
<organism evidence="2 3">
    <name type="scientific">Tanacetum coccineum</name>
    <dbReference type="NCBI Taxonomy" id="301880"/>
    <lineage>
        <taxon>Eukaryota</taxon>
        <taxon>Viridiplantae</taxon>
        <taxon>Streptophyta</taxon>
        <taxon>Embryophyta</taxon>
        <taxon>Tracheophyta</taxon>
        <taxon>Spermatophyta</taxon>
        <taxon>Magnoliopsida</taxon>
        <taxon>eudicotyledons</taxon>
        <taxon>Gunneridae</taxon>
        <taxon>Pentapetalae</taxon>
        <taxon>asterids</taxon>
        <taxon>campanulids</taxon>
        <taxon>Asterales</taxon>
        <taxon>Asteraceae</taxon>
        <taxon>Asteroideae</taxon>
        <taxon>Anthemideae</taxon>
        <taxon>Anthemidinae</taxon>
        <taxon>Tanacetum</taxon>
    </lineage>
</organism>
<name>A0ABQ5HC82_9ASTR</name>
<reference evidence="2" key="2">
    <citation type="submission" date="2022-01" db="EMBL/GenBank/DDBJ databases">
        <authorList>
            <person name="Yamashiro T."/>
            <person name="Shiraishi A."/>
            <person name="Satake H."/>
            <person name="Nakayama K."/>
        </authorList>
    </citation>
    <scope>NUCLEOTIDE SEQUENCE</scope>
</reference>
<evidence type="ECO:0000313" key="3">
    <source>
        <dbReference type="Proteomes" id="UP001151760"/>
    </source>
</evidence>
<evidence type="ECO:0000256" key="1">
    <source>
        <dbReference type="SAM" id="MobiDB-lite"/>
    </source>
</evidence>
<gene>
    <name evidence="2" type="ORF">Tco_1066766</name>
</gene>
<dbReference type="EMBL" id="BQNB010019414">
    <property type="protein sequence ID" value="GJT85049.1"/>
    <property type="molecule type" value="Genomic_DNA"/>
</dbReference>
<protein>
    <submittedName>
        <fullName evidence="2">Uncharacterized protein</fullName>
    </submittedName>
</protein>
<proteinExistence type="predicted"/>
<comment type="caution">
    <text evidence="2">The sequence shown here is derived from an EMBL/GenBank/DDBJ whole genome shotgun (WGS) entry which is preliminary data.</text>
</comment>
<accession>A0ABQ5HC82</accession>
<reference evidence="2" key="1">
    <citation type="journal article" date="2022" name="Int. J. Mol. Sci.">
        <title>Draft Genome of Tanacetum Coccineum: Genomic Comparison of Closely Related Tanacetum-Family Plants.</title>
        <authorList>
            <person name="Yamashiro T."/>
            <person name="Shiraishi A."/>
            <person name="Nakayama K."/>
            <person name="Satake H."/>
        </authorList>
    </citation>
    <scope>NUCLEOTIDE SEQUENCE</scope>
</reference>
<keyword evidence="3" id="KW-1185">Reference proteome</keyword>
<feature type="compositionally biased region" description="Pro residues" evidence="1">
    <location>
        <begin position="101"/>
        <end position="110"/>
    </location>
</feature>
<evidence type="ECO:0000313" key="2">
    <source>
        <dbReference type="EMBL" id="GJT85049.1"/>
    </source>
</evidence>